<dbReference type="Pfam" id="PF13970">
    <property type="entry name" value="DUF4221"/>
    <property type="match status" value="1"/>
</dbReference>
<sequence>MNHIKLLLFLLLIILYSCGQKGTDDLKQTFSYQLDTVLIDSKGKNLDLNRNITNSDLNVEESTIYLFNSFDHSIDEINLDQLEYVQSIPLEKEGPNGTSSIFYIYSLNDELFFIKGYEKSGVFDKNGRLLKNAQWSKVKNGDGFQTLKNELVLEYSDSMKVFGIAYGLERSIYLDVLSTKNLTKKRFDIDLEKAYQNNVLELDDSGIYIFLEPELHLNAENGLALVSHGFTNEIYIFNAAGEFVKKVSYEPTLTPKSVKQIDKNGIVSREILENTYQGFLEQVKFGAPVWDKLNKRYLRLSAQRVFTDTKAENAFLPQTKKYKIFLTVFDEDFNLISEGEVPEFNSESVKYFAKDGKLWYFTNVDDELGFVILNLEN</sequence>
<evidence type="ECO:0000313" key="1">
    <source>
        <dbReference type="EMBL" id="GGC27855.1"/>
    </source>
</evidence>
<dbReference type="RefSeq" id="WP_188439028.1">
    <property type="nucleotide sequence ID" value="NZ_BMFD01000001.1"/>
</dbReference>
<evidence type="ECO:0008006" key="3">
    <source>
        <dbReference type="Google" id="ProtNLM"/>
    </source>
</evidence>
<comment type="caution">
    <text evidence="1">The sequence shown here is derived from an EMBL/GenBank/DDBJ whole genome shotgun (WGS) entry which is preliminary data.</text>
</comment>
<accession>A0ABQ1LQR7</accession>
<dbReference type="EMBL" id="BMFD01000001">
    <property type="protein sequence ID" value="GGC27855.1"/>
    <property type="molecule type" value="Genomic_DNA"/>
</dbReference>
<reference evidence="2" key="1">
    <citation type="journal article" date="2019" name="Int. J. Syst. Evol. Microbiol.">
        <title>The Global Catalogue of Microorganisms (GCM) 10K type strain sequencing project: providing services to taxonomists for standard genome sequencing and annotation.</title>
        <authorList>
            <consortium name="The Broad Institute Genomics Platform"/>
            <consortium name="The Broad Institute Genome Sequencing Center for Infectious Disease"/>
            <person name="Wu L."/>
            <person name="Ma J."/>
        </authorList>
    </citation>
    <scope>NUCLEOTIDE SEQUENCE [LARGE SCALE GENOMIC DNA]</scope>
    <source>
        <strain evidence="2">CGMCC 1.12479</strain>
    </source>
</reference>
<proteinExistence type="predicted"/>
<name>A0ABQ1LQR7_9BACT</name>
<dbReference type="Proteomes" id="UP000635885">
    <property type="component" value="Unassembled WGS sequence"/>
</dbReference>
<evidence type="ECO:0000313" key="2">
    <source>
        <dbReference type="Proteomes" id="UP000635885"/>
    </source>
</evidence>
<gene>
    <name evidence="1" type="ORF">GCM10010993_03640</name>
</gene>
<organism evidence="1 2">
    <name type="scientific">Belliella aquatica</name>
    <dbReference type="NCBI Taxonomy" id="1323734"/>
    <lineage>
        <taxon>Bacteria</taxon>
        <taxon>Pseudomonadati</taxon>
        <taxon>Bacteroidota</taxon>
        <taxon>Cytophagia</taxon>
        <taxon>Cytophagales</taxon>
        <taxon>Cyclobacteriaceae</taxon>
        <taxon>Belliella</taxon>
    </lineage>
</organism>
<protein>
    <recommendedName>
        <fullName evidence="3">DUF4221 domain-containing protein</fullName>
    </recommendedName>
</protein>
<dbReference type="InterPro" id="IPR025316">
    <property type="entry name" value="DUF4221"/>
</dbReference>
<keyword evidence="2" id="KW-1185">Reference proteome</keyword>
<dbReference type="PROSITE" id="PS51257">
    <property type="entry name" value="PROKAR_LIPOPROTEIN"/>
    <property type="match status" value="1"/>
</dbReference>